<comment type="caution">
    <text evidence="1">The sequence shown here is derived from an EMBL/GenBank/DDBJ whole genome shotgun (WGS) entry which is preliminary data.</text>
</comment>
<sequence length="80" mass="9605">MFYKIYHNLVAIPLPQYVKAPIRFTRHMHPLYLQKIQTGSLYHYYSFFPHSITLWDKLSADIATLSDIEKFKRAVVNVRY</sequence>
<organism evidence="1 2">
    <name type="scientific">Dreissena polymorpha</name>
    <name type="common">Zebra mussel</name>
    <name type="synonym">Mytilus polymorpha</name>
    <dbReference type="NCBI Taxonomy" id="45954"/>
    <lineage>
        <taxon>Eukaryota</taxon>
        <taxon>Metazoa</taxon>
        <taxon>Spiralia</taxon>
        <taxon>Lophotrochozoa</taxon>
        <taxon>Mollusca</taxon>
        <taxon>Bivalvia</taxon>
        <taxon>Autobranchia</taxon>
        <taxon>Heteroconchia</taxon>
        <taxon>Euheterodonta</taxon>
        <taxon>Imparidentia</taxon>
        <taxon>Neoheterodontei</taxon>
        <taxon>Myida</taxon>
        <taxon>Dreissenoidea</taxon>
        <taxon>Dreissenidae</taxon>
        <taxon>Dreissena</taxon>
    </lineage>
</organism>
<keyword evidence="2" id="KW-1185">Reference proteome</keyword>
<protein>
    <submittedName>
        <fullName evidence="1">Uncharacterized protein</fullName>
    </submittedName>
</protein>
<evidence type="ECO:0000313" key="2">
    <source>
        <dbReference type="Proteomes" id="UP000828390"/>
    </source>
</evidence>
<reference evidence="1" key="2">
    <citation type="submission" date="2020-11" db="EMBL/GenBank/DDBJ databases">
        <authorList>
            <person name="McCartney M.A."/>
            <person name="Auch B."/>
            <person name="Kono T."/>
            <person name="Mallez S."/>
            <person name="Becker A."/>
            <person name="Gohl D.M."/>
            <person name="Silverstein K.A.T."/>
            <person name="Koren S."/>
            <person name="Bechman K.B."/>
            <person name="Herman A."/>
            <person name="Abrahante J.E."/>
            <person name="Garbe J."/>
        </authorList>
    </citation>
    <scope>NUCLEOTIDE SEQUENCE</scope>
    <source>
        <strain evidence="1">Duluth1</strain>
        <tissue evidence="1">Whole animal</tissue>
    </source>
</reference>
<dbReference type="AlphaFoldDB" id="A0A9D4L3Z2"/>
<gene>
    <name evidence="1" type="ORF">DPMN_093482</name>
</gene>
<proteinExistence type="predicted"/>
<accession>A0A9D4L3Z2</accession>
<dbReference type="Proteomes" id="UP000828390">
    <property type="component" value="Unassembled WGS sequence"/>
</dbReference>
<evidence type="ECO:0000313" key="1">
    <source>
        <dbReference type="EMBL" id="KAH3851005.1"/>
    </source>
</evidence>
<name>A0A9D4L3Z2_DREPO</name>
<reference evidence="1" key="1">
    <citation type="journal article" date="2019" name="bioRxiv">
        <title>The Genome of the Zebra Mussel, Dreissena polymorpha: A Resource for Invasive Species Research.</title>
        <authorList>
            <person name="McCartney M.A."/>
            <person name="Auch B."/>
            <person name="Kono T."/>
            <person name="Mallez S."/>
            <person name="Zhang Y."/>
            <person name="Obille A."/>
            <person name="Becker A."/>
            <person name="Abrahante J.E."/>
            <person name="Garbe J."/>
            <person name="Badalamenti J.P."/>
            <person name="Herman A."/>
            <person name="Mangelson H."/>
            <person name="Liachko I."/>
            <person name="Sullivan S."/>
            <person name="Sone E.D."/>
            <person name="Koren S."/>
            <person name="Silverstein K.A.T."/>
            <person name="Beckman K.B."/>
            <person name="Gohl D.M."/>
        </authorList>
    </citation>
    <scope>NUCLEOTIDE SEQUENCE</scope>
    <source>
        <strain evidence="1">Duluth1</strain>
        <tissue evidence="1">Whole animal</tissue>
    </source>
</reference>
<dbReference type="EMBL" id="JAIWYP010000003">
    <property type="protein sequence ID" value="KAH3851005.1"/>
    <property type="molecule type" value="Genomic_DNA"/>
</dbReference>